<dbReference type="SUPFAM" id="SSF52777">
    <property type="entry name" value="CoA-dependent acyltransferases"/>
    <property type="match status" value="1"/>
</dbReference>
<name>A0A1Z4EHV0_9MYCO</name>
<reference evidence="2" key="1">
    <citation type="submission" date="2017-06" db="EMBL/GenBank/DDBJ databases">
        <title>Complete Genome Sequence of Mycobacterium shigaense.</title>
        <authorList>
            <person name="Fukano H."/>
            <person name="Yoshida M."/>
            <person name="Kazumi Y."/>
            <person name="Ogura Y."/>
            <person name="Mitarai S."/>
            <person name="Hayashi T."/>
            <person name="Hoshino Y."/>
        </authorList>
    </citation>
    <scope>NUCLEOTIDE SEQUENCE [LARGE SCALE GENOMIC DNA]</scope>
    <source>
        <strain evidence="2">UN-152</strain>
    </source>
</reference>
<organism evidence="1 2">
    <name type="scientific">Mycobacterium shigaense</name>
    <dbReference type="NCBI Taxonomy" id="722731"/>
    <lineage>
        <taxon>Bacteria</taxon>
        <taxon>Bacillati</taxon>
        <taxon>Actinomycetota</taxon>
        <taxon>Actinomycetes</taxon>
        <taxon>Mycobacteriales</taxon>
        <taxon>Mycobacteriaceae</taxon>
        <taxon>Mycobacterium</taxon>
        <taxon>Mycobacterium simiae complex</taxon>
    </lineage>
</organism>
<sequence>MINTVPVRARLTAATTTTDLLDQLQGAYNDTLEHQHLALSAMHRITGHDKLFDTLFAYETTRSAPPRWRAIPSWPSPTRRFVSTTTIR</sequence>
<protein>
    <submittedName>
        <fullName evidence="1">Non-ribosomal peptide synthase</fullName>
    </submittedName>
</protein>
<proteinExistence type="predicted"/>
<keyword evidence="2" id="KW-1185">Reference proteome</keyword>
<dbReference type="Gene3D" id="3.30.559.30">
    <property type="entry name" value="Nonribosomal peptide synthetase, condensation domain"/>
    <property type="match status" value="1"/>
</dbReference>
<accession>A0A1Z4EHV0</accession>
<dbReference type="AlphaFoldDB" id="A0A1Z4EHV0"/>
<dbReference type="EMBL" id="AP018164">
    <property type="protein sequence ID" value="BAX92558.1"/>
    <property type="molecule type" value="Genomic_DNA"/>
</dbReference>
<gene>
    <name evidence="1" type="ORF">MSG_02414</name>
</gene>
<dbReference type="Proteomes" id="UP000217736">
    <property type="component" value="Chromosome"/>
</dbReference>
<evidence type="ECO:0000313" key="1">
    <source>
        <dbReference type="EMBL" id="BAX92558.1"/>
    </source>
</evidence>
<evidence type="ECO:0000313" key="2">
    <source>
        <dbReference type="Proteomes" id="UP000217736"/>
    </source>
</evidence>
<dbReference type="KEGG" id="mshg:MSG_02414"/>